<dbReference type="EMBL" id="MZGX01000028">
    <property type="protein sequence ID" value="OPX42457.1"/>
    <property type="molecule type" value="Genomic_DNA"/>
</dbReference>
<accession>A0A1V4SGQ7</accession>
<dbReference type="Proteomes" id="UP000191554">
    <property type="component" value="Unassembled WGS sequence"/>
</dbReference>
<name>A0A1V4SGQ7_RUMHU</name>
<proteinExistence type="predicted"/>
<gene>
    <name evidence="1" type="ORF">CLHUN_35710</name>
    <name evidence="2" type="ORF">CLHUN_35820</name>
</gene>
<organism evidence="2 3">
    <name type="scientific">Ruminiclostridium hungatei</name>
    <name type="common">Clostridium hungatei</name>
    <dbReference type="NCBI Taxonomy" id="48256"/>
    <lineage>
        <taxon>Bacteria</taxon>
        <taxon>Bacillati</taxon>
        <taxon>Bacillota</taxon>
        <taxon>Clostridia</taxon>
        <taxon>Eubacteriales</taxon>
        <taxon>Oscillospiraceae</taxon>
        <taxon>Ruminiclostridium</taxon>
    </lineage>
</organism>
<protein>
    <submittedName>
        <fullName evidence="2">Uncharacterized protein</fullName>
    </submittedName>
</protein>
<evidence type="ECO:0000313" key="2">
    <source>
        <dbReference type="EMBL" id="OPX42457.1"/>
    </source>
</evidence>
<sequence length="91" mass="10847">MLKLKSKNFVYADIKIQGRVKTFYLGRIDKLIEIGESVVTRRLKELVDAYVSEYDIQYVPDKTIYGRYVVDMQYLYPEWKRKHSDLYGEVG</sequence>
<dbReference type="EMBL" id="MZGX01000028">
    <property type="protein sequence ID" value="OPX42446.1"/>
    <property type="molecule type" value="Genomic_DNA"/>
</dbReference>
<comment type="caution">
    <text evidence="2">The sequence shown here is derived from an EMBL/GenBank/DDBJ whole genome shotgun (WGS) entry which is preliminary data.</text>
</comment>
<dbReference type="STRING" id="48256.CLHUN_35710"/>
<dbReference type="AlphaFoldDB" id="A0A1V4SGQ7"/>
<keyword evidence="3" id="KW-1185">Reference proteome</keyword>
<dbReference type="RefSeq" id="WP_080065995.1">
    <property type="nucleotide sequence ID" value="NZ_MZGX01000028.1"/>
</dbReference>
<evidence type="ECO:0000313" key="3">
    <source>
        <dbReference type="Proteomes" id="UP000191554"/>
    </source>
</evidence>
<evidence type="ECO:0000313" key="1">
    <source>
        <dbReference type="EMBL" id="OPX42446.1"/>
    </source>
</evidence>
<reference evidence="2 3" key="1">
    <citation type="submission" date="2017-03" db="EMBL/GenBank/DDBJ databases">
        <title>Genome sequence of Clostridium hungatei DSM 14427.</title>
        <authorList>
            <person name="Poehlein A."/>
            <person name="Daniel R."/>
        </authorList>
    </citation>
    <scope>NUCLEOTIDE SEQUENCE [LARGE SCALE GENOMIC DNA]</scope>
    <source>
        <strain evidence="2 3">DSM 14427</strain>
    </source>
</reference>